<evidence type="ECO:0000313" key="2">
    <source>
        <dbReference type="Proteomes" id="UP000500767"/>
    </source>
</evidence>
<evidence type="ECO:0008006" key="3">
    <source>
        <dbReference type="Google" id="ProtNLM"/>
    </source>
</evidence>
<dbReference type="EMBL" id="CP053711">
    <property type="protein sequence ID" value="QKE93644.1"/>
    <property type="molecule type" value="Genomic_DNA"/>
</dbReference>
<reference evidence="1 2" key="1">
    <citation type="journal article" date="2014" name="World J. Microbiol. Biotechnol.">
        <title>Biodiversity and physiological characteristics of Antarctic and Arctic lichens-associated bacteria.</title>
        <authorList>
            <person name="Lee Y.M."/>
            <person name="Kim E.H."/>
            <person name="Lee H.K."/>
            <person name="Hong S.G."/>
        </authorList>
    </citation>
    <scope>NUCLEOTIDE SEQUENCE [LARGE SCALE GENOMIC DNA]</scope>
    <source>
        <strain evidence="1 2">PAMC 26569</strain>
        <plasmid evidence="1">unnamed4</plasmid>
    </source>
</reference>
<evidence type="ECO:0000313" key="1">
    <source>
        <dbReference type="EMBL" id="QKE93644.1"/>
    </source>
</evidence>
<keyword evidence="2" id="KW-1185">Reference proteome</keyword>
<dbReference type="Proteomes" id="UP000500767">
    <property type="component" value="Plasmid unnamed4"/>
</dbReference>
<name>A0A6M8HYJ5_9PROT</name>
<accession>A0A6M8HYJ5</accession>
<organism evidence="1 2">
    <name type="scientific">Lichenicola cladoniae</name>
    <dbReference type="NCBI Taxonomy" id="1484109"/>
    <lineage>
        <taxon>Bacteria</taxon>
        <taxon>Pseudomonadati</taxon>
        <taxon>Pseudomonadota</taxon>
        <taxon>Alphaproteobacteria</taxon>
        <taxon>Acetobacterales</taxon>
        <taxon>Acetobacteraceae</taxon>
        <taxon>Lichenicola</taxon>
    </lineage>
</organism>
<gene>
    <name evidence="1" type="ORF">HN018_26185</name>
</gene>
<sequence>MGRMAWQKNTGYGRRGLVETAIGRYKHGIGLKLRARSTGGQQGEIAIAVSALNRMIQTAKPISVRQT</sequence>
<dbReference type="KEGG" id="lck:HN018_26185"/>
<proteinExistence type="predicted"/>
<keyword evidence="1" id="KW-0614">Plasmid</keyword>
<geneLocation type="plasmid" evidence="1 2">
    <name>unnamed4</name>
</geneLocation>
<dbReference type="AlphaFoldDB" id="A0A6M8HYJ5"/>
<protein>
    <recommendedName>
        <fullName evidence="3">Transposase</fullName>
    </recommendedName>
</protein>